<evidence type="ECO:0000313" key="3">
    <source>
        <dbReference type="EMBL" id="APT34880.1"/>
    </source>
</evidence>
<evidence type="ECO:0000256" key="2">
    <source>
        <dbReference type="ARBA" id="ARBA00023002"/>
    </source>
</evidence>
<dbReference type="PANTHER" id="PTHR11091">
    <property type="entry name" value="OXIDOREDUCTASE-RELATED"/>
    <property type="match status" value="1"/>
</dbReference>
<accession>A0AAE8L8A5</accession>
<dbReference type="Gene3D" id="1.10.1530.10">
    <property type="match status" value="1"/>
</dbReference>
<dbReference type="Pfam" id="PF02615">
    <property type="entry name" value="Ldh_2"/>
    <property type="match status" value="1"/>
</dbReference>
<dbReference type="PANTHER" id="PTHR11091:SF0">
    <property type="entry name" value="MALATE DEHYDROGENASE"/>
    <property type="match status" value="1"/>
</dbReference>
<dbReference type="EMBL" id="CP015367">
    <property type="protein sequence ID" value="APT34880.1"/>
    <property type="molecule type" value="Genomic_DNA"/>
</dbReference>
<reference evidence="4 6" key="2">
    <citation type="submission" date="2016-10" db="EMBL/GenBank/DDBJ databases">
        <authorList>
            <person name="Varghese N."/>
            <person name="Submissions S."/>
        </authorList>
    </citation>
    <scope>NUCLEOTIDE SEQUENCE [LARGE SCALE GENOMIC DNA]</scope>
    <source>
        <strain evidence="4 6">CBMB27</strain>
    </source>
</reference>
<proteinExistence type="inferred from homology"/>
<protein>
    <submittedName>
        <fullName evidence="4">Malate/lactate/ureidoglycolate dehydrogenase, LDH2 family</fullName>
    </submittedName>
    <submittedName>
        <fullName evidence="3">Oxidoreductase YbiC</fullName>
    </submittedName>
</protein>
<dbReference type="InterPro" id="IPR003767">
    <property type="entry name" value="Malate/L-lactate_DH-like"/>
</dbReference>
<reference evidence="3 5" key="1">
    <citation type="submission" date="2016-04" db="EMBL/GenBank/DDBJ databases">
        <title>Complete genome sequencing and analysis of CBMB27, Methylobacterium phyllosphaerae isolated from leaf tissues of rice (Oryza sativa L.).</title>
        <authorList>
            <person name="Lee Y."/>
            <person name="Hwangbo K."/>
            <person name="Chung H."/>
            <person name="Yoo J."/>
            <person name="Kim K.Y."/>
            <person name="Sa T.M."/>
            <person name="Um Y."/>
            <person name="Madhaiyan M."/>
        </authorList>
    </citation>
    <scope>NUCLEOTIDE SEQUENCE [LARGE SCALE GENOMIC DNA]</scope>
    <source>
        <strain evidence="3 5">CBMB27</strain>
    </source>
</reference>
<dbReference type="AlphaFoldDB" id="A0AAE8L8A5"/>
<dbReference type="InterPro" id="IPR036111">
    <property type="entry name" value="Mal/L-sulfo/L-lacto_DH-like_sf"/>
</dbReference>
<keyword evidence="5" id="KW-1185">Reference proteome</keyword>
<dbReference type="Proteomes" id="UP000199140">
    <property type="component" value="Unassembled WGS sequence"/>
</dbReference>
<evidence type="ECO:0000313" key="4">
    <source>
        <dbReference type="EMBL" id="SFH35918.1"/>
    </source>
</evidence>
<evidence type="ECO:0000313" key="5">
    <source>
        <dbReference type="Proteomes" id="UP000185487"/>
    </source>
</evidence>
<organism evidence="4 6">
    <name type="scientific">Methylobacterium phyllosphaerae</name>
    <dbReference type="NCBI Taxonomy" id="418223"/>
    <lineage>
        <taxon>Bacteria</taxon>
        <taxon>Pseudomonadati</taxon>
        <taxon>Pseudomonadota</taxon>
        <taxon>Alphaproteobacteria</taxon>
        <taxon>Hyphomicrobiales</taxon>
        <taxon>Methylobacteriaceae</taxon>
        <taxon>Methylobacterium</taxon>
    </lineage>
</organism>
<evidence type="ECO:0000313" key="6">
    <source>
        <dbReference type="Proteomes" id="UP000199140"/>
    </source>
</evidence>
<evidence type="ECO:0000256" key="1">
    <source>
        <dbReference type="ARBA" id="ARBA00006056"/>
    </source>
</evidence>
<dbReference type="SUPFAM" id="SSF89733">
    <property type="entry name" value="L-sulfolactate dehydrogenase-like"/>
    <property type="match status" value="1"/>
</dbReference>
<dbReference type="InterPro" id="IPR043143">
    <property type="entry name" value="Mal/L-sulf/L-lact_DH-like_NADP"/>
</dbReference>
<dbReference type="GO" id="GO:0016491">
    <property type="term" value="F:oxidoreductase activity"/>
    <property type="evidence" value="ECO:0007669"/>
    <property type="project" value="UniProtKB-KW"/>
</dbReference>
<name>A0AAE8L8A5_9HYPH</name>
<dbReference type="Proteomes" id="UP000185487">
    <property type="component" value="Chromosome"/>
</dbReference>
<keyword evidence="2" id="KW-0560">Oxidoreductase</keyword>
<dbReference type="Gene3D" id="3.30.1370.60">
    <property type="entry name" value="Hypothetical oxidoreductase yiak, domain 2"/>
    <property type="match status" value="1"/>
</dbReference>
<dbReference type="EMBL" id="FOPK01000021">
    <property type="protein sequence ID" value="SFH35918.1"/>
    <property type="molecule type" value="Genomic_DNA"/>
</dbReference>
<dbReference type="KEGG" id="mphy:MCBMB27_05589"/>
<dbReference type="RefSeq" id="WP_075381789.1">
    <property type="nucleotide sequence ID" value="NZ_CP015367.1"/>
</dbReference>
<gene>
    <name evidence="3" type="ORF">MCBMB27_05589</name>
    <name evidence="4" type="ORF">SAMN05192567_12190</name>
</gene>
<comment type="similarity">
    <text evidence="1">Belongs to the LDH2/MDH2 oxidoreductase family.</text>
</comment>
<dbReference type="InterPro" id="IPR043144">
    <property type="entry name" value="Mal/L-sulf/L-lact_DH-like_ah"/>
</dbReference>
<sequence>MASATRIPADKLLDFASAVYAAAGMPEPDAQLAADTLVQADLWGHQSHGVMRLSWYTARLKAGVCAPVARPETVVDAGGLAVIDGHDGMGQVLTAHAMREAIRRAKAHGVSAVALRNSGHFGTALYFTLMAAREGCVAFLSTNASPAMAPWGGRKKTVGTNPWSWACPAGSHAPMALDIANTGVARGKVYLAKQKGQPIPEGWALDAAGRPTTDPAAAIDGIILPMAQHKGYAIALMMDMLSGVLTGSAFGPRVTGPYQTEHRSGAGQLMIAIDIAQIQPLAEFNTRMDQLIADLKCVPLAQGFDEVFYPGEIEARNATRNRAEGLALPDDTLADLHRLAEGTGLTSRW</sequence>